<evidence type="ECO:0000313" key="4">
    <source>
        <dbReference type="Proteomes" id="UP001177595"/>
    </source>
</evidence>
<organism evidence="3 4">
    <name type="scientific">Arsenophonus nasoniae</name>
    <name type="common">son-killer infecting Nasonia vitripennis</name>
    <dbReference type="NCBI Taxonomy" id="638"/>
    <lineage>
        <taxon>Bacteria</taxon>
        <taxon>Pseudomonadati</taxon>
        <taxon>Pseudomonadota</taxon>
        <taxon>Gammaproteobacteria</taxon>
        <taxon>Enterobacterales</taxon>
        <taxon>Morganellaceae</taxon>
        <taxon>Arsenophonus</taxon>
    </lineage>
</organism>
<gene>
    <name evidence="3" type="ORF">QE210_09745</name>
</gene>
<feature type="compositionally biased region" description="Basic and acidic residues" evidence="1">
    <location>
        <begin position="36"/>
        <end position="45"/>
    </location>
</feature>
<evidence type="ECO:0000256" key="1">
    <source>
        <dbReference type="SAM" id="MobiDB-lite"/>
    </source>
</evidence>
<reference evidence="3" key="1">
    <citation type="submission" date="2023-04" db="EMBL/GenBank/DDBJ databases">
        <title>Genome dynamics across the evolutionary transition to endosymbiosis.</title>
        <authorList>
            <person name="Siozios S."/>
            <person name="Nadal-Jimenez P."/>
            <person name="Azagi T."/>
            <person name="Sprong H."/>
            <person name="Frost C.L."/>
            <person name="Parratt S.R."/>
            <person name="Taylor G."/>
            <person name="Brettell L."/>
            <person name="Lew K.C."/>
            <person name="Croft L."/>
            <person name="King K.C."/>
            <person name="Brockhurst M.A."/>
            <person name="Hypsa V."/>
            <person name="Novakova E."/>
            <person name="Darby A.C."/>
            <person name="Hurst G.D.D."/>
        </authorList>
    </citation>
    <scope>NUCLEOTIDE SEQUENCE</scope>
    <source>
        <strain evidence="3">APv</strain>
    </source>
</reference>
<keyword evidence="2" id="KW-0732">Signal</keyword>
<dbReference type="EMBL" id="CP123504">
    <property type="protein sequence ID" value="WGM00178.1"/>
    <property type="molecule type" value="Genomic_DNA"/>
</dbReference>
<dbReference type="Proteomes" id="UP001177595">
    <property type="component" value="Chromosome"/>
</dbReference>
<accession>A0AA95GKH1</accession>
<sequence length="65" mass="7250">MKTFFKLMTILSVFTFSTLPATANVDKQPVNTEDVSNNKDTHQETTKTPAADSQYEPSDDIKITP</sequence>
<dbReference type="RefSeq" id="WP_280623781.1">
    <property type="nucleotide sequence ID" value="NZ_CP123504.1"/>
</dbReference>
<evidence type="ECO:0000313" key="3">
    <source>
        <dbReference type="EMBL" id="WGM00178.1"/>
    </source>
</evidence>
<feature type="region of interest" description="Disordered" evidence="1">
    <location>
        <begin position="23"/>
        <end position="65"/>
    </location>
</feature>
<protein>
    <submittedName>
        <fullName evidence="3">Uncharacterized protein</fullName>
    </submittedName>
</protein>
<name>A0AA95GKH1_9GAMM</name>
<proteinExistence type="predicted"/>
<dbReference type="AlphaFoldDB" id="A0AA95GKH1"/>
<feature type="signal peptide" evidence="2">
    <location>
        <begin position="1"/>
        <end position="23"/>
    </location>
</feature>
<evidence type="ECO:0000256" key="2">
    <source>
        <dbReference type="SAM" id="SignalP"/>
    </source>
</evidence>
<feature type="chain" id="PRO_5041739502" evidence="2">
    <location>
        <begin position="24"/>
        <end position="65"/>
    </location>
</feature>